<dbReference type="Pfam" id="PF14358">
    <property type="entry name" value="DUF4405"/>
    <property type="match status" value="1"/>
</dbReference>
<evidence type="ECO:0000313" key="3">
    <source>
        <dbReference type="EMBL" id="CAH0157127.1"/>
    </source>
</evidence>
<accession>A0A9W4KVU3</accession>
<dbReference type="GO" id="GO:0022904">
    <property type="term" value="P:respiratory electron transport chain"/>
    <property type="evidence" value="ECO:0007669"/>
    <property type="project" value="InterPro"/>
</dbReference>
<protein>
    <recommendedName>
        <fullName evidence="2">Flavinylation-associated cytochrome domain-containing protein</fullName>
    </recommendedName>
</protein>
<proteinExistence type="predicted"/>
<feature type="transmembrane region" description="Helical" evidence="1">
    <location>
        <begin position="36"/>
        <end position="55"/>
    </location>
</feature>
<name>A0A9W4KVU3_9BACI</name>
<keyword evidence="1" id="KW-1133">Transmembrane helix</keyword>
<comment type="caution">
    <text evidence="3">The sequence shown here is derived from an EMBL/GenBank/DDBJ whole genome shotgun (WGS) entry which is preliminary data.</text>
</comment>
<feature type="domain" description="Flavinylation-associated cytochrome" evidence="2">
    <location>
        <begin position="77"/>
        <end position="135"/>
    </location>
</feature>
<feature type="transmembrane region" description="Helical" evidence="1">
    <location>
        <begin position="155"/>
        <end position="175"/>
    </location>
</feature>
<evidence type="ECO:0000256" key="1">
    <source>
        <dbReference type="SAM" id="Phobius"/>
    </source>
</evidence>
<dbReference type="GO" id="GO:0016020">
    <property type="term" value="C:membrane"/>
    <property type="evidence" value="ECO:0007669"/>
    <property type="project" value="InterPro"/>
</dbReference>
<dbReference type="Proteomes" id="UP000789326">
    <property type="component" value="Unassembled WGS sequence"/>
</dbReference>
<reference evidence="3" key="1">
    <citation type="submission" date="2021-11" db="EMBL/GenBank/DDBJ databases">
        <authorList>
            <person name="Bulgarelli D."/>
        </authorList>
    </citation>
    <scope>NUCLEOTIDE SEQUENCE</scope>
    <source>
        <strain evidence="3">Bi133</strain>
    </source>
</reference>
<dbReference type="SUPFAM" id="SSF81342">
    <property type="entry name" value="Transmembrane di-heme cytochromes"/>
    <property type="match status" value="1"/>
</dbReference>
<keyword evidence="1" id="KW-0472">Membrane</keyword>
<dbReference type="InterPro" id="IPR025517">
    <property type="entry name" value="DUF4405"/>
</dbReference>
<feature type="transmembrane region" description="Helical" evidence="1">
    <location>
        <begin position="257"/>
        <end position="278"/>
    </location>
</feature>
<dbReference type="AlphaFoldDB" id="A0A9W4KVU3"/>
<dbReference type="EMBL" id="CAKKMG010000006">
    <property type="protein sequence ID" value="CAH0157127.1"/>
    <property type="molecule type" value="Genomic_DNA"/>
</dbReference>
<feature type="transmembrane region" description="Helical" evidence="1">
    <location>
        <begin position="76"/>
        <end position="96"/>
    </location>
</feature>
<dbReference type="RefSeq" id="WP_230300867.1">
    <property type="nucleotide sequence ID" value="NZ_CAKKMG010000006.1"/>
</dbReference>
<dbReference type="InterPro" id="IPR016174">
    <property type="entry name" value="Di-haem_cyt_TM"/>
</dbReference>
<feature type="transmembrane region" description="Helical" evidence="1">
    <location>
        <begin position="5"/>
        <end position="24"/>
    </location>
</feature>
<sequence>MKKMLYVKLGLDILMAVTFVLFFNKQVLGGLTFHEIAGLAIAILFFTHVLLNWQWVKKVTIKLFDRKLPLGTKFGYFLNVMLLITMTFIMISGIFISRVVFPNINVGNEQWFKVSHISISCLALILVAAHVGLHWKWVINVVKNMINFKAPKPSLGILARVATVALLVFGGYQMYSTHFIRQVQGVASVFNLSSSQMPEGGFKRGEKPNFQDGGFEGGERPNLPEGGFEEDDGPFEKASLLEGGFRGEKGHFESSNALSVIVTYFGIMSLFIIIIYYIEKLIMSHTRKNKKRTIVKAI</sequence>
<organism evidence="3 4">
    <name type="scientific">Peribacillus simplex</name>
    <dbReference type="NCBI Taxonomy" id="1478"/>
    <lineage>
        <taxon>Bacteria</taxon>
        <taxon>Bacillati</taxon>
        <taxon>Bacillota</taxon>
        <taxon>Bacilli</taxon>
        <taxon>Bacillales</taxon>
        <taxon>Bacillaceae</taxon>
        <taxon>Peribacillus</taxon>
    </lineage>
</organism>
<evidence type="ECO:0000259" key="2">
    <source>
        <dbReference type="Pfam" id="PF14358"/>
    </source>
</evidence>
<keyword evidence="1" id="KW-0812">Transmembrane</keyword>
<feature type="transmembrane region" description="Helical" evidence="1">
    <location>
        <begin position="116"/>
        <end position="135"/>
    </location>
</feature>
<evidence type="ECO:0000313" key="4">
    <source>
        <dbReference type="Proteomes" id="UP000789326"/>
    </source>
</evidence>
<gene>
    <name evidence="3" type="ORF">SRABI133_00856</name>
</gene>